<evidence type="ECO:0000313" key="2">
    <source>
        <dbReference type="Proteomes" id="UP001281614"/>
    </source>
</evidence>
<protein>
    <submittedName>
        <fullName evidence="1">Uncharacterized protein</fullName>
    </submittedName>
</protein>
<dbReference type="Proteomes" id="UP001281614">
    <property type="component" value="Unassembled WGS sequence"/>
</dbReference>
<dbReference type="EMBL" id="VYYT01000272">
    <property type="protein sequence ID" value="KAK2750452.1"/>
    <property type="molecule type" value="Genomic_DNA"/>
</dbReference>
<gene>
    <name evidence="1" type="ORF">CKAH01_17962</name>
</gene>
<reference evidence="1" key="1">
    <citation type="submission" date="2023-02" db="EMBL/GenBank/DDBJ databases">
        <title>Colletotrichum kahawae CIFC_Que2 genome sequencing and assembly.</title>
        <authorList>
            <person name="Baroncelli R."/>
        </authorList>
    </citation>
    <scope>NUCLEOTIDE SEQUENCE</scope>
    <source>
        <strain evidence="1">CIFC_Que2</strain>
    </source>
</reference>
<comment type="caution">
    <text evidence="1">The sequence shown here is derived from an EMBL/GenBank/DDBJ whole genome shotgun (WGS) entry which is preliminary data.</text>
</comment>
<keyword evidence="2" id="KW-1185">Reference proteome</keyword>
<evidence type="ECO:0000313" key="1">
    <source>
        <dbReference type="EMBL" id="KAK2750452.1"/>
    </source>
</evidence>
<name>A0AAD9YA55_COLKA</name>
<accession>A0AAD9YA55</accession>
<proteinExistence type="predicted"/>
<dbReference type="AlphaFoldDB" id="A0AAD9YA55"/>
<organism evidence="1 2">
    <name type="scientific">Colletotrichum kahawae</name>
    <name type="common">Coffee berry disease fungus</name>
    <dbReference type="NCBI Taxonomy" id="34407"/>
    <lineage>
        <taxon>Eukaryota</taxon>
        <taxon>Fungi</taxon>
        <taxon>Dikarya</taxon>
        <taxon>Ascomycota</taxon>
        <taxon>Pezizomycotina</taxon>
        <taxon>Sordariomycetes</taxon>
        <taxon>Hypocreomycetidae</taxon>
        <taxon>Glomerellales</taxon>
        <taxon>Glomerellaceae</taxon>
        <taxon>Colletotrichum</taxon>
        <taxon>Colletotrichum gloeosporioides species complex</taxon>
    </lineage>
</organism>
<sequence length="139" mass="15399">MWLSHVSVYVSSSRASAGSACPRSCSDRRRLALQLGRGASNQPSGWEDKGAAGCARRCHVTWRKLESASLVEKSPRKKADWLPLRHMLLHASQYVHRSLLRSLPWTCVGSAHVSTIPSPGPFLEAHQRNIRDNVLCLTS</sequence>